<gene>
    <name evidence="1" type="ORF">BDW59DRAFT_66947</name>
</gene>
<sequence>MMLLSLRQLLFLLLCGDSIIVAPIIFNLPQRIIQQIEPSLQLGGGYYSILSSKPQGPKIGRCRIAILLILHHQLALPRDSQPSRVRHP</sequence>
<comment type="caution">
    <text evidence="1">The sequence shown here is derived from an EMBL/GenBank/DDBJ whole genome shotgun (WGS) entry which is preliminary data.</text>
</comment>
<keyword evidence="2" id="KW-1185">Reference proteome</keyword>
<name>A0ABR4IEA6_9EURO</name>
<evidence type="ECO:0008006" key="3">
    <source>
        <dbReference type="Google" id="ProtNLM"/>
    </source>
</evidence>
<dbReference type="EMBL" id="JBFXLS010000032">
    <property type="protein sequence ID" value="KAL2826068.1"/>
    <property type="molecule type" value="Genomic_DNA"/>
</dbReference>
<protein>
    <recommendedName>
        <fullName evidence="3">Secreted protein</fullName>
    </recommendedName>
</protein>
<reference evidence="1 2" key="1">
    <citation type="submission" date="2024-07" db="EMBL/GenBank/DDBJ databases">
        <title>Section-level genome sequencing and comparative genomics of Aspergillus sections Usti and Cavernicolus.</title>
        <authorList>
            <consortium name="Lawrence Berkeley National Laboratory"/>
            <person name="Nybo J.L."/>
            <person name="Vesth T.C."/>
            <person name="Theobald S."/>
            <person name="Frisvad J.C."/>
            <person name="Larsen T.O."/>
            <person name="Kjaerboelling I."/>
            <person name="Rothschild-Mancinelli K."/>
            <person name="Lyhne E.K."/>
            <person name="Kogle M.E."/>
            <person name="Barry K."/>
            <person name="Clum A."/>
            <person name="Na H."/>
            <person name="Ledsgaard L."/>
            <person name="Lin J."/>
            <person name="Lipzen A."/>
            <person name="Kuo A."/>
            <person name="Riley R."/>
            <person name="Mondo S."/>
            <person name="LaButti K."/>
            <person name="Haridas S."/>
            <person name="Pangalinan J."/>
            <person name="Salamov A.A."/>
            <person name="Simmons B.A."/>
            <person name="Magnuson J.K."/>
            <person name="Chen J."/>
            <person name="Drula E."/>
            <person name="Henrissat B."/>
            <person name="Wiebenga A."/>
            <person name="Lubbers R.J."/>
            <person name="Gomes A.C."/>
            <person name="Makela M.R."/>
            <person name="Stajich J."/>
            <person name="Grigoriev I.V."/>
            <person name="Mortensen U.H."/>
            <person name="De vries R.P."/>
            <person name="Baker S.E."/>
            <person name="Andersen M.R."/>
        </authorList>
    </citation>
    <scope>NUCLEOTIDE SEQUENCE [LARGE SCALE GENOMIC DNA]</scope>
    <source>
        <strain evidence="1 2">CBS 600.67</strain>
    </source>
</reference>
<proteinExistence type="predicted"/>
<evidence type="ECO:0000313" key="2">
    <source>
        <dbReference type="Proteomes" id="UP001610335"/>
    </source>
</evidence>
<accession>A0ABR4IEA6</accession>
<evidence type="ECO:0000313" key="1">
    <source>
        <dbReference type="EMBL" id="KAL2826068.1"/>
    </source>
</evidence>
<dbReference type="Proteomes" id="UP001610335">
    <property type="component" value="Unassembled WGS sequence"/>
</dbReference>
<organism evidence="1 2">
    <name type="scientific">Aspergillus cavernicola</name>
    <dbReference type="NCBI Taxonomy" id="176166"/>
    <lineage>
        <taxon>Eukaryota</taxon>
        <taxon>Fungi</taxon>
        <taxon>Dikarya</taxon>
        <taxon>Ascomycota</taxon>
        <taxon>Pezizomycotina</taxon>
        <taxon>Eurotiomycetes</taxon>
        <taxon>Eurotiomycetidae</taxon>
        <taxon>Eurotiales</taxon>
        <taxon>Aspergillaceae</taxon>
        <taxon>Aspergillus</taxon>
        <taxon>Aspergillus subgen. Nidulantes</taxon>
    </lineage>
</organism>